<comment type="function">
    <text evidence="1">Catalyzes the hydrolysis of queuosine 5'-phosphate, releasing the nucleobase queuine (q). Is required for salvage of queuine from exogenous queuosine (Q) that is imported and then converted to queuosine 5'-phosphate intracellularly.</text>
</comment>
<sequence length="427" mass="47059">MAPSFPASGEFLRAIRKSSRDLRIASGISITPEHIKRLLLSPAFVDSFKRVSAQHGLALPLQFSSHVDELNLLAVLSLLNFASGYRVPLHIQTGRGAWDSIRAFVFSLYISSSEGDYLSAKGLRALKAQKIAELMNISLHIEHPHETIPGLTIGELGGPLYELVMHIEAILNETGQILEDGGYPNLGVFVVETLEQSRRQQSSDADVVEFVLEKLVRAFPGFRDMTEVNGQRELFNTHQDVQTTSQLISAIYCFKKALFLIHAISIRFGSISPAPFPIPSTSHIPVFSDNVLPSLLVHLGVIDLSSTPSCAGLFPDSGADENLTSLLGPAPSSVKEASKSKKAPKEGPIVTPDQSYILRAAAIDACELIIETAQTLDVKSLGKENEHLDWIFKITLPDLDMWIWAVAKDRPDYRSLERFVDQNTIYF</sequence>
<evidence type="ECO:0000313" key="3">
    <source>
        <dbReference type="Proteomes" id="UP000283269"/>
    </source>
</evidence>
<name>A0A409XFG1_PSICY</name>
<gene>
    <name evidence="2" type="ORF">CVT25_012184</name>
</gene>
<dbReference type="EMBL" id="NHYD01001859">
    <property type="protein sequence ID" value="PPQ89512.1"/>
    <property type="molecule type" value="Genomic_DNA"/>
</dbReference>
<dbReference type="InterPro" id="IPR019438">
    <property type="entry name" value="Q_salvage"/>
</dbReference>
<dbReference type="AlphaFoldDB" id="A0A409XFG1"/>
<reference evidence="2 3" key="1">
    <citation type="journal article" date="2018" name="Evol. Lett.">
        <title>Horizontal gene cluster transfer increased hallucinogenic mushroom diversity.</title>
        <authorList>
            <person name="Reynolds H.T."/>
            <person name="Vijayakumar V."/>
            <person name="Gluck-Thaler E."/>
            <person name="Korotkin H.B."/>
            <person name="Matheny P.B."/>
            <person name="Slot J.C."/>
        </authorList>
    </citation>
    <scope>NUCLEOTIDE SEQUENCE [LARGE SCALE GENOMIC DNA]</scope>
    <source>
        <strain evidence="2 3">2631</strain>
    </source>
</reference>
<keyword evidence="3" id="KW-1185">Reference proteome</keyword>
<dbReference type="GO" id="GO:0016787">
    <property type="term" value="F:hydrolase activity"/>
    <property type="evidence" value="ECO:0007669"/>
    <property type="project" value="UniProtKB-KW"/>
</dbReference>
<evidence type="ECO:0000256" key="1">
    <source>
        <dbReference type="RuleBase" id="RU365002"/>
    </source>
</evidence>
<dbReference type="PANTHER" id="PTHR21314">
    <property type="entry name" value="QUEUOSINE 5'-PHOSPHATE N-GLYCOSYLASE_HYDROLASE-RELATED"/>
    <property type="match status" value="1"/>
</dbReference>
<comment type="similarity">
    <text evidence="1">Belongs to the QNG1 protein family.</text>
</comment>
<dbReference type="PANTHER" id="PTHR21314:SF1">
    <property type="entry name" value="QUEUOSINE SALVAGE PROTEIN"/>
    <property type="match status" value="1"/>
</dbReference>
<accession>A0A409XFG1</accession>
<protein>
    <recommendedName>
        <fullName evidence="1">Queuosine 5'-phosphate N-glycosylase/hydrolase</fullName>
        <ecNumber evidence="1">3.2.2.-</ecNumber>
    </recommendedName>
    <alternativeName>
        <fullName evidence="1">Queuosine-nucleotide N-glycosylase/hydrolase</fullName>
    </alternativeName>
</protein>
<comment type="caution">
    <text evidence="2">The sequence shown here is derived from an EMBL/GenBank/DDBJ whole genome shotgun (WGS) entry which is preliminary data.</text>
</comment>
<dbReference type="Proteomes" id="UP000283269">
    <property type="component" value="Unassembled WGS sequence"/>
</dbReference>
<keyword evidence="1" id="KW-0378">Hydrolase</keyword>
<evidence type="ECO:0000313" key="2">
    <source>
        <dbReference type="EMBL" id="PPQ89512.1"/>
    </source>
</evidence>
<dbReference type="EC" id="3.2.2.-" evidence="1"/>
<dbReference type="InParanoid" id="A0A409XFG1"/>
<proteinExistence type="inferred from homology"/>
<dbReference type="GO" id="GO:0006400">
    <property type="term" value="P:tRNA modification"/>
    <property type="evidence" value="ECO:0007669"/>
    <property type="project" value="TreeGrafter"/>
</dbReference>
<organism evidence="2 3">
    <name type="scientific">Psilocybe cyanescens</name>
    <dbReference type="NCBI Taxonomy" id="93625"/>
    <lineage>
        <taxon>Eukaryota</taxon>
        <taxon>Fungi</taxon>
        <taxon>Dikarya</taxon>
        <taxon>Basidiomycota</taxon>
        <taxon>Agaricomycotina</taxon>
        <taxon>Agaricomycetes</taxon>
        <taxon>Agaricomycetidae</taxon>
        <taxon>Agaricales</taxon>
        <taxon>Agaricineae</taxon>
        <taxon>Strophariaceae</taxon>
        <taxon>Psilocybe</taxon>
    </lineage>
</organism>
<dbReference type="OrthoDB" id="416777at2759"/>
<comment type="catalytic activity">
    <reaction evidence="1">
        <text>queuosine 5'-phosphate + H2O = queuine + D-ribose 5-phosphate</text>
        <dbReference type="Rhea" id="RHEA:75387"/>
        <dbReference type="ChEBI" id="CHEBI:15377"/>
        <dbReference type="ChEBI" id="CHEBI:17433"/>
        <dbReference type="ChEBI" id="CHEBI:78346"/>
        <dbReference type="ChEBI" id="CHEBI:194371"/>
    </reaction>
    <physiologicalReaction direction="left-to-right" evidence="1">
        <dbReference type="Rhea" id="RHEA:75388"/>
    </physiologicalReaction>
</comment>